<dbReference type="Gene3D" id="3.40.50.150">
    <property type="entry name" value="Vaccinia Virus protein VP39"/>
    <property type="match status" value="1"/>
</dbReference>
<accession>A0A9E7R1A5</accession>
<dbReference type="GO" id="GO:0008168">
    <property type="term" value="F:methyltransferase activity"/>
    <property type="evidence" value="ECO:0007669"/>
    <property type="project" value="UniProtKB-KW"/>
</dbReference>
<dbReference type="InterPro" id="IPR029063">
    <property type="entry name" value="SAM-dependent_MTases_sf"/>
</dbReference>
<dbReference type="AlphaFoldDB" id="A0A9E7R1A5"/>
<name>A0A9E7R1A5_9EURY</name>
<dbReference type="GO" id="GO:0032259">
    <property type="term" value="P:methylation"/>
    <property type="evidence" value="ECO:0007669"/>
    <property type="project" value="UniProtKB-KW"/>
</dbReference>
<dbReference type="RefSeq" id="WP_260592433.1">
    <property type="nucleotide sequence ID" value="NZ_CP104003.1"/>
</dbReference>
<evidence type="ECO:0000313" key="1">
    <source>
        <dbReference type="EMBL" id="UWM53439.1"/>
    </source>
</evidence>
<sequence length="300" mass="32765">MSDAPDGHDHARPRYLTAKRSVDERARDRRVLSRLVETLPDRPRVGEAGCGTGLSVPTLHDWGIRPGTYHGADTDPRIVAFARWLVPRVLRRRELDVTATPTGCRVGRSSETDLAVAFDADDALTALPSAAPDEGFDLVLAQSFLDLVPVEPALEAFGRAVGGDGLVYAPLTFDGETIFLPEHPADERVSEAFHAAIDATPGRDSRAGRHLLDRLRERGARVEAVAASDWIVGPSPGGEYPADERYFLACILEFVADALGGVEGSEEWLATRRRQLHAGELTYVAHGYDLLWRPAEVTDR</sequence>
<keyword evidence="2" id="KW-1185">Reference proteome</keyword>
<organism evidence="1 2">
    <name type="scientific">Salinirubellus salinus</name>
    <dbReference type="NCBI Taxonomy" id="1364945"/>
    <lineage>
        <taxon>Archaea</taxon>
        <taxon>Methanobacteriati</taxon>
        <taxon>Methanobacteriota</taxon>
        <taxon>Stenosarchaea group</taxon>
        <taxon>Halobacteria</taxon>
        <taxon>Halobacteriales</taxon>
        <taxon>Natronomonadaceae</taxon>
        <taxon>Salinirubellus</taxon>
    </lineage>
</organism>
<dbReference type="KEGG" id="ssai:N0B31_14985"/>
<evidence type="ECO:0000313" key="2">
    <source>
        <dbReference type="Proteomes" id="UP001057580"/>
    </source>
</evidence>
<dbReference type="EMBL" id="CP104003">
    <property type="protein sequence ID" value="UWM53439.1"/>
    <property type="molecule type" value="Genomic_DNA"/>
</dbReference>
<keyword evidence="1" id="KW-0808">Transferase</keyword>
<protein>
    <submittedName>
        <fullName evidence="1">Class I SAM-dependent methyltransferase</fullName>
    </submittedName>
</protein>
<dbReference type="SUPFAM" id="SSF53335">
    <property type="entry name" value="S-adenosyl-L-methionine-dependent methyltransferases"/>
    <property type="match status" value="1"/>
</dbReference>
<dbReference type="Proteomes" id="UP001057580">
    <property type="component" value="Chromosome"/>
</dbReference>
<gene>
    <name evidence="1" type="ORF">N0B31_14985</name>
</gene>
<keyword evidence="1" id="KW-0489">Methyltransferase</keyword>
<proteinExistence type="predicted"/>
<dbReference type="GeneID" id="74943753"/>
<reference evidence="1" key="1">
    <citation type="submission" date="2022-09" db="EMBL/GenBank/DDBJ databases">
        <title>Diverse halophilic archaea isolated from saline environments.</title>
        <authorList>
            <person name="Cui H.-L."/>
        </authorList>
    </citation>
    <scope>NUCLEOTIDE SEQUENCE</scope>
    <source>
        <strain evidence="1">ZS-35-S2</strain>
    </source>
</reference>